<organism evidence="2 3">
    <name type="scientific">Rhodocytophaga rosea</name>
    <dbReference type="NCBI Taxonomy" id="2704465"/>
    <lineage>
        <taxon>Bacteria</taxon>
        <taxon>Pseudomonadati</taxon>
        <taxon>Bacteroidota</taxon>
        <taxon>Cytophagia</taxon>
        <taxon>Cytophagales</taxon>
        <taxon>Rhodocytophagaceae</taxon>
        <taxon>Rhodocytophaga</taxon>
    </lineage>
</organism>
<dbReference type="EMBL" id="CP048222">
    <property type="protein sequence ID" value="QHT66862.1"/>
    <property type="molecule type" value="Genomic_DNA"/>
</dbReference>
<dbReference type="RefSeq" id="WP_162442914.1">
    <property type="nucleotide sequence ID" value="NZ_CP048222.1"/>
</dbReference>
<accession>A0A6C0GGK1</accession>
<evidence type="ECO:0000313" key="2">
    <source>
        <dbReference type="EMBL" id="QHT66862.1"/>
    </source>
</evidence>
<dbReference type="Proteomes" id="UP000480178">
    <property type="component" value="Chromosome"/>
</dbReference>
<proteinExistence type="predicted"/>
<protein>
    <submittedName>
        <fullName evidence="2">Uncharacterized protein</fullName>
    </submittedName>
</protein>
<keyword evidence="3" id="KW-1185">Reference proteome</keyword>
<evidence type="ECO:0000313" key="3">
    <source>
        <dbReference type="Proteomes" id="UP000480178"/>
    </source>
</evidence>
<sequence length="61" mass="7153">MKEQANLEENKTKPIGKQVINTPAQGARVEQRIAHMEAMQQFQLMAKKRSRPFWKKMLSIK</sequence>
<evidence type="ECO:0000256" key="1">
    <source>
        <dbReference type="SAM" id="MobiDB-lite"/>
    </source>
</evidence>
<dbReference type="KEGG" id="rhoz:GXP67_09425"/>
<dbReference type="AlphaFoldDB" id="A0A6C0GGK1"/>
<gene>
    <name evidence="2" type="ORF">GXP67_09425</name>
</gene>
<reference evidence="2 3" key="1">
    <citation type="submission" date="2020-01" db="EMBL/GenBank/DDBJ databases">
        <authorList>
            <person name="Kim M.K."/>
        </authorList>
    </citation>
    <scope>NUCLEOTIDE SEQUENCE [LARGE SCALE GENOMIC DNA]</scope>
    <source>
        <strain evidence="2 3">172606-1</strain>
    </source>
</reference>
<feature type="region of interest" description="Disordered" evidence="1">
    <location>
        <begin position="1"/>
        <end position="23"/>
    </location>
</feature>
<name>A0A6C0GGK1_9BACT</name>
<feature type="compositionally biased region" description="Basic and acidic residues" evidence="1">
    <location>
        <begin position="1"/>
        <end position="12"/>
    </location>
</feature>